<accession>A0A371HZQ1</accession>
<comment type="caution">
    <text evidence="1">The sequence shown here is derived from an EMBL/GenBank/DDBJ whole genome shotgun (WGS) entry which is preliminary data.</text>
</comment>
<evidence type="ECO:0000313" key="1">
    <source>
        <dbReference type="EMBL" id="RDY08154.1"/>
    </source>
</evidence>
<dbReference type="Proteomes" id="UP000257109">
    <property type="component" value="Unassembled WGS sequence"/>
</dbReference>
<proteinExistence type="predicted"/>
<organism evidence="1 2">
    <name type="scientific">Mucuna pruriens</name>
    <name type="common">Velvet bean</name>
    <name type="synonym">Dolichos pruriens</name>
    <dbReference type="NCBI Taxonomy" id="157652"/>
    <lineage>
        <taxon>Eukaryota</taxon>
        <taxon>Viridiplantae</taxon>
        <taxon>Streptophyta</taxon>
        <taxon>Embryophyta</taxon>
        <taxon>Tracheophyta</taxon>
        <taxon>Spermatophyta</taxon>
        <taxon>Magnoliopsida</taxon>
        <taxon>eudicotyledons</taxon>
        <taxon>Gunneridae</taxon>
        <taxon>Pentapetalae</taxon>
        <taxon>rosids</taxon>
        <taxon>fabids</taxon>
        <taxon>Fabales</taxon>
        <taxon>Fabaceae</taxon>
        <taxon>Papilionoideae</taxon>
        <taxon>50 kb inversion clade</taxon>
        <taxon>NPAAA clade</taxon>
        <taxon>indigoferoid/millettioid clade</taxon>
        <taxon>Phaseoleae</taxon>
        <taxon>Mucuna</taxon>
    </lineage>
</organism>
<evidence type="ECO:0000313" key="2">
    <source>
        <dbReference type="Proteomes" id="UP000257109"/>
    </source>
</evidence>
<name>A0A371HZQ1_MUCPR</name>
<dbReference type="AlphaFoldDB" id="A0A371HZQ1"/>
<gene>
    <name evidence="1" type="ORF">CR513_07653</name>
</gene>
<keyword evidence="2" id="KW-1185">Reference proteome</keyword>
<sequence length="223" mass="26774">MRLLAHFRVVLFIGRVQRKTQMSCRKSSIRCIDQRVKRKTYDKVDWNFLEHTLRFGFLRTDSTQTWCRLGIDKLLADDHSITHYLILTKEGSRGPRPEGLKVNCRSLEPFPLQKFPRIRGSLSRALLKFNLKEIYMVHDRVTRLDWMEIIDMISSRQAAWKGRLLNKLKTSYFRKDNSIFHAFIWDENKSIKRFIWRGMNNRGLHMVRWRKITRHRKKKGIGA</sequence>
<reference evidence="1" key="1">
    <citation type="submission" date="2018-05" db="EMBL/GenBank/DDBJ databases">
        <title>Draft genome of Mucuna pruriens seed.</title>
        <authorList>
            <person name="Nnadi N.E."/>
            <person name="Vos R."/>
            <person name="Hasami M.H."/>
            <person name="Devisetty U.K."/>
            <person name="Aguiy J.C."/>
        </authorList>
    </citation>
    <scope>NUCLEOTIDE SEQUENCE [LARGE SCALE GENOMIC DNA]</scope>
    <source>
        <strain evidence="1">JCA_2017</strain>
    </source>
</reference>
<protein>
    <submittedName>
        <fullName evidence="1">Uncharacterized protein</fullName>
    </submittedName>
</protein>
<feature type="non-terminal residue" evidence="1">
    <location>
        <position position="1"/>
    </location>
</feature>
<dbReference type="EMBL" id="QJKJ01001334">
    <property type="protein sequence ID" value="RDY08154.1"/>
    <property type="molecule type" value="Genomic_DNA"/>
</dbReference>